<dbReference type="InterPro" id="IPR001971">
    <property type="entry name" value="Ribosomal_uS11"/>
</dbReference>
<dbReference type="HAMAP" id="MF_01310">
    <property type="entry name" value="Ribosomal_uS11"/>
    <property type="match status" value="1"/>
</dbReference>
<comment type="caution">
    <text evidence="7">The sequence shown here is derived from an EMBL/GenBank/DDBJ whole genome shotgun (WGS) entry which is preliminary data.</text>
</comment>
<comment type="function">
    <text evidence="5">Located on the platform of the 30S subunit, it bridges several disparate RNA helices of the 16S rRNA. Forms part of the Shine-Dalgarno cleft in the 70S ribosome.</text>
</comment>
<dbReference type="GO" id="GO:0005840">
    <property type="term" value="C:ribosome"/>
    <property type="evidence" value="ECO:0007669"/>
    <property type="project" value="UniProtKB-KW"/>
</dbReference>
<proteinExistence type="inferred from homology"/>
<dbReference type="Proteomes" id="UP000034727">
    <property type="component" value="Unassembled WGS sequence"/>
</dbReference>
<reference evidence="7 8" key="1">
    <citation type="journal article" date="2015" name="Nature">
        <title>rRNA introns, odd ribosomes, and small enigmatic genomes across a large radiation of phyla.</title>
        <authorList>
            <person name="Brown C.T."/>
            <person name="Hug L.A."/>
            <person name="Thomas B.C."/>
            <person name="Sharon I."/>
            <person name="Castelle C.J."/>
            <person name="Singh A."/>
            <person name="Wilkins M.J."/>
            <person name="Williams K.H."/>
            <person name="Banfield J.F."/>
        </authorList>
    </citation>
    <scope>NUCLEOTIDE SEQUENCE [LARGE SCALE GENOMIC DNA]</scope>
</reference>
<dbReference type="GO" id="GO:0019843">
    <property type="term" value="F:rRNA binding"/>
    <property type="evidence" value="ECO:0007669"/>
    <property type="project" value="UniProtKB-UniRule"/>
</dbReference>
<sequence length="150" mass="16166">MGKKKVAQKTKEELIAESEKVTATAEKKSVQSGKHKIEKGRIYINASYNNTVITITDEKGDVITWMSAGSIGFSGPKKATPFAASKIADAISAKLEKTGPFNVDIYVSGVGRGRDAAIRAFAAKNFNLLSIKDVTPIPHNGPRPPKPRRV</sequence>
<keyword evidence="5" id="KW-0694">RNA-binding</keyword>
<evidence type="ECO:0000256" key="4">
    <source>
        <dbReference type="ARBA" id="ARBA00035160"/>
    </source>
</evidence>
<comment type="subunit">
    <text evidence="5">Part of the 30S ribosomal subunit. Interacts with proteins S7 and S18. Binds to IF-3.</text>
</comment>
<dbReference type="PROSITE" id="PS00054">
    <property type="entry name" value="RIBOSOMAL_S11"/>
    <property type="match status" value="1"/>
</dbReference>
<dbReference type="EMBL" id="LCLJ01000004">
    <property type="protein sequence ID" value="KKU15724.1"/>
    <property type="molecule type" value="Genomic_DNA"/>
</dbReference>
<evidence type="ECO:0000256" key="3">
    <source>
        <dbReference type="ARBA" id="ARBA00023274"/>
    </source>
</evidence>
<organism evidence="7 8">
    <name type="scientific">Candidatus Jorgensenbacteria bacterium GW2011_GWA2_45_9</name>
    <dbReference type="NCBI Taxonomy" id="1618663"/>
    <lineage>
        <taxon>Bacteria</taxon>
        <taxon>Candidatus Joergenseniibacteriota</taxon>
    </lineage>
</organism>
<evidence type="ECO:0000313" key="7">
    <source>
        <dbReference type="EMBL" id="KKU15724.1"/>
    </source>
</evidence>
<evidence type="ECO:0000256" key="2">
    <source>
        <dbReference type="ARBA" id="ARBA00022980"/>
    </source>
</evidence>
<keyword evidence="5" id="KW-0699">rRNA-binding</keyword>
<dbReference type="Gene3D" id="3.30.420.80">
    <property type="entry name" value="Ribosomal protein S11"/>
    <property type="match status" value="1"/>
</dbReference>
<keyword evidence="3 5" id="KW-0687">Ribonucleoprotein</keyword>
<protein>
    <recommendedName>
        <fullName evidence="4 5">Small ribosomal subunit protein uS11</fullName>
    </recommendedName>
</protein>
<dbReference type="InterPro" id="IPR018102">
    <property type="entry name" value="Ribosomal_uS11_CS"/>
</dbReference>
<evidence type="ECO:0000256" key="5">
    <source>
        <dbReference type="HAMAP-Rule" id="MF_01310"/>
    </source>
</evidence>
<dbReference type="PATRIC" id="fig|1618663.3.peg.161"/>
<dbReference type="SUPFAM" id="SSF53137">
    <property type="entry name" value="Translational machinery components"/>
    <property type="match status" value="1"/>
</dbReference>
<dbReference type="InterPro" id="IPR036967">
    <property type="entry name" value="Ribosomal_uS11_sf"/>
</dbReference>
<dbReference type="Pfam" id="PF00411">
    <property type="entry name" value="Ribosomal_S11"/>
    <property type="match status" value="1"/>
</dbReference>
<dbReference type="PIRSF" id="PIRSF002131">
    <property type="entry name" value="Ribosomal_S11"/>
    <property type="match status" value="1"/>
</dbReference>
<accession>A0A0G1N5B2</accession>
<evidence type="ECO:0000256" key="6">
    <source>
        <dbReference type="RuleBase" id="RU003629"/>
    </source>
</evidence>
<dbReference type="AlphaFoldDB" id="A0A0G1N5B2"/>
<dbReference type="GO" id="GO:0003735">
    <property type="term" value="F:structural constituent of ribosome"/>
    <property type="evidence" value="ECO:0007669"/>
    <property type="project" value="InterPro"/>
</dbReference>
<gene>
    <name evidence="5" type="primary">rpsK</name>
    <name evidence="7" type="ORF">UX22_C0004G0045</name>
</gene>
<comment type="similarity">
    <text evidence="1 5 6">Belongs to the universal ribosomal protein uS11 family.</text>
</comment>
<dbReference type="NCBIfam" id="NF003698">
    <property type="entry name" value="PRK05309.1"/>
    <property type="match status" value="1"/>
</dbReference>
<evidence type="ECO:0000313" key="8">
    <source>
        <dbReference type="Proteomes" id="UP000034727"/>
    </source>
</evidence>
<evidence type="ECO:0000256" key="1">
    <source>
        <dbReference type="ARBA" id="ARBA00006194"/>
    </source>
</evidence>
<name>A0A0G1N5B2_9BACT</name>
<dbReference type="PANTHER" id="PTHR11759">
    <property type="entry name" value="40S RIBOSOMAL PROTEIN S14/30S RIBOSOMAL PROTEIN S11"/>
    <property type="match status" value="1"/>
</dbReference>
<keyword evidence="2 5" id="KW-0689">Ribosomal protein</keyword>
<dbReference type="GO" id="GO:0006412">
    <property type="term" value="P:translation"/>
    <property type="evidence" value="ECO:0007669"/>
    <property type="project" value="UniProtKB-UniRule"/>
</dbReference>
<dbReference type="GO" id="GO:1990904">
    <property type="term" value="C:ribonucleoprotein complex"/>
    <property type="evidence" value="ECO:0007669"/>
    <property type="project" value="UniProtKB-KW"/>
</dbReference>